<dbReference type="EMBL" id="CAKOAT010145685">
    <property type="protein sequence ID" value="CAH8341163.1"/>
    <property type="molecule type" value="Genomic_DNA"/>
</dbReference>
<reference evidence="1 2" key="1">
    <citation type="submission" date="2022-03" db="EMBL/GenBank/DDBJ databases">
        <authorList>
            <person name="Macdonald S."/>
            <person name="Ahmed S."/>
            <person name="Newling K."/>
        </authorList>
    </citation>
    <scope>NUCLEOTIDE SEQUENCE [LARGE SCALE GENOMIC DNA]</scope>
</reference>
<protein>
    <submittedName>
        <fullName evidence="1">Uncharacterized protein</fullName>
    </submittedName>
</protein>
<gene>
    <name evidence="1" type="ORF">ERUC_LOCUS15569</name>
</gene>
<dbReference type="Proteomes" id="UP001642260">
    <property type="component" value="Unassembled WGS sequence"/>
</dbReference>
<keyword evidence="2" id="KW-1185">Reference proteome</keyword>
<sequence length="75" mass="7643">MLVNNSGDSGCGVNAMEAVVGVQVEAEAVEEVATVGRHTEFSGESRGGGGRAAVLMEQRGAVVVEQEFHGGSLLL</sequence>
<organism evidence="1 2">
    <name type="scientific">Eruca vesicaria subsp. sativa</name>
    <name type="common">Garden rocket</name>
    <name type="synonym">Eruca sativa</name>
    <dbReference type="NCBI Taxonomy" id="29727"/>
    <lineage>
        <taxon>Eukaryota</taxon>
        <taxon>Viridiplantae</taxon>
        <taxon>Streptophyta</taxon>
        <taxon>Embryophyta</taxon>
        <taxon>Tracheophyta</taxon>
        <taxon>Spermatophyta</taxon>
        <taxon>Magnoliopsida</taxon>
        <taxon>eudicotyledons</taxon>
        <taxon>Gunneridae</taxon>
        <taxon>Pentapetalae</taxon>
        <taxon>rosids</taxon>
        <taxon>malvids</taxon>
        <taxon>Brassicales</taxon>
        <taxon>Brassicaceae</taxon>
        <taxon>Brassiceae</taxon>
        <taxon>Eruca</taxon>
    </lineage>
</organism>
<dbReference type="AlphaFoldDB" id="A0ABC8JWG2"/>
<evidence type="ECO:0000313" key="1">
    <source>
        <dbReference type="EMBL" id="CAH8341163.1"/>
    </source>
</evidence>
<evidence type="ECO:0000313" key="2">
    <source>
        <dbReference type="Proteomes" id="UP001642260"/>
    </source>
</evidence>
<accession>A0ABC8JWG2</accession>
<proteinExistence type="predicted"/>
<comment type="caution">
    <text evidence="1">The sequence shown here is derived from an EMBL/GenBank/DDBJ whole genome shotgun (WGS) entry which is preliminary data.</text>
</comment>
<name>A0ABC8JWG2_ERUVS</name>